<dbReference type="SUPFAM" id="SSF48403">
    <property type="entry name" value="Ankyrin repeat"/>
    <property type="match status" value="2"/>
</dbReference>
<reference evidence="18" key="1">
    <citation type="journal article" date="2013" name="Nat. Genet.">
        <title>The draft genomes of soft-shell turtle and green sea turtle yield insights into the development and evolution of the turtle-specific body plan.</title>
        <authorList>
            <person name="Wang Z."/>
            <person name="Pascual-Anaya J."/>
            <person name="Zadissa A."/>
            <person name="Li W."/>
            <person name="Niimura Y."/>
            <person name="Huang Z."/>
            <person name="Li C."/>
            <person name="White S."/>
            <person name="Xiong Z."/>
            <person name="Fang D."/>
            <person name="Wang B."/>
            <person name="Ming Y."/>
            <person name="Chen Y."/>
            <person name="Zheng Y."/>
            <person name="Kuraku S."/>
            <person name="Pignatelli M."/>
            <person name="Herrero J."/>
            <person name="Beal K."/>
            <person name="Nozawa M."/>
            <person name="Li Q."/>
            <person name="Wang J."/>
            <person name="Zhang H."/>
            <person name="Yu L."/>
            <person name="Shigenobu S."/>
            <person name="Wang J."/>
            <person name="Liu J."/>
            <person name="Flicek P."/>
            <person name="Searle S."/>
            <person name="Wang J."/>
            <person name="Kuratani S."/>
            <person name="Yin Y."/>
            <person name="Aken B."/>
            <person name="Zhang G."/>
            <person name="Irie N."/>
        </authorList>
    </citation>
    <scope>NUCLEOTIDE SEQUENCE [LARGE SCALE GENOMIC DNA]</scope>
</reference>
<dbReference type="Proteomes" id="UP000031443">
    <property type="component" value="Unassembled WGS sequence"/>
</dbReference>
<comment type="catalytic activity">
    <reaction evidence="9">
        <text>L-threonyl-[protein] + ATP = O-phospho-L-threonyl-[protein] + ADP + H(+)</text>
        <dbReference type="Rhea" id="RHEA:46608"/>
        <dbReference type="Rhea" id="RHEA-COMP:11060"/>
        <dbReference type="Rhea" id="RHEA-COMP:11605"/>
        <dbReference type="ChEBI" id="CHEBI:15378"/>
        <dbReference type="ChEBI" id="CHEBI:30013"/>
        <dbReference type="ChEBI" id="CHEBI:30616"/>
        <dbReference type="ChEBI" id="CHEBI:61977"/>
        <dbReference type="ChEBI" id="CHEBI:456216"/>
        <dbReference type="EC" id="2.7.11.1"/>
    </reaction>
</comment>
<keyword evidence="6 11" id="KW-0378">Hydrolase</keyword>
<feature type="region of interest" description="Disordered" evidence="14">
    <location>
        <begin position="592"/>
        <end position="646"/>
    </location>
</feature>
<feature type="compositionally biased region" description="Basic and acidic residues" evidence="14">
    <location>
        <begin position="1228"/>
        <end position="1237"/>
    </location>
</feature>
<feature type="compositionally biased region" description="Basic and acidic residues" evidence="14">
    <location>
        <begin position="1044"/>
        <end position="1062"/>
    </location>
</feature>
<protein>
    <recommendedName>
        <fullName evidence="1">non-specific serine/threonine protein kinase</fullName>
        <ecNumber evidence="1">2.7.11.1</ecNumber>
    </recommendedName>
</protein>
<dbReference type="Gene3D" id="3.30.200.20">
    <property type="entry name" value="Phosphorylase Kinase, domain 1"/>
    <property type="match status" value="1"/>
</dbReference>
<dbReference type="InterPro" id="IPR039904">
    <property type="entry name" value="TRANK1"/>
</dbReference>
<feature type="domain" description="UvrD-like helicase ATP-binding" evidence="16">
    <location>
        <begin position="977"/>
        <end position="1440"/>
    </location>
</feature>
<dbReference type="GO" id="GO:0005524">
    <property type="term" value="F:ATP binding"/>
    <property type="evidence" value="ECO:0007669"/>
    <property type="project" value="UniProtKB-UniRule"/>
</dbReference>
<dbReference type="Gene3D" id="3.40.50.300">
    <property type="entry name" value="P-loop containing nucleotide triphosphate hydrolases"/>
    <property type="match status" value="2"/>
</dbReference>
<dbReference type="Gene3D" id="1.25.40.20">
    <property type="entry name" value="Ankyrin repeat-containing domain"/>
    <property type="match status" value="2"/>
</dbReference>
<feature type="compositionally biased region" description="Basic and acidic residues" evidence="14">
    <location>
        <begin position="2925"/>
        <end position="2949"/>
    </location>
</feature>
<keyword evidence="5" id="KW-0418">Kinase</keyword>
<evidence type="ECO:0000256" key="12">
    <source>
        <dbReference type="PROSITE-ProRule" id="PRU10141"/>
    </source>
</evidence>
<feature type="coiled-coil region" evidence="13">
    <location>
        <begin position="2269"/>
        <end position="2296"/>
    </location>
</feature>
<dbReference type="PROSITE" id="PS51198">
    <property type="entry name" value="UVRD_HELICASE_ATP_BIND"/>
    <property type="match status" value="1"/>
</dbReference>
<keyword evidence="13" id="KW-0175">Coiled coil</keyword>
<dbReference type="InterPro" id="IPR011009">
    <property type="entry name" value="Kinase-like_dom_sf"/>
</dbReference>
<feature type="compositionally biased region" description="Polar residues" evidence="14">
    <location>
        <begin position="675"/>
        <end position="688"/>
    </location>
</feature>
<evidence type="ECO:0000256" key="1">
    <source>
        <dbReference type="ARBA" id="ARBA00012513"/>
    </source>
</evidence>
<keyword evidence="2" id="KW-0723">Serine/threonine-protein kinase</keyword>
<proteinExistence type="predicted"/>
<keyword evidence="8 11" id="KW-0067">ATP-binding</keyword>
<dbReference type="GO" id="GO:0004674">
    <property type="term" value="F:protein serine/threonine kinase activity"/>
    <property type="evidence" value="ECO:0007669"/>
    <property type="project" value="UniProtKB-KW"/>
</dbReference>
<dbReference type="PANTHER" id="PTHR21529">
    <property type="entry name" value="MAMMARY TURMOR VIRUS RECEPTOR HOMOLOG 1, 2 MTVR1, 2"/>
    <property type="match status" value="1"/>
</dbReference>
<dbReference type="EC" id="2.7.11.1" evidence="1"/>
<feature type="region of interest" description="Disordered" evidence="14">
    <location>
        <begin position="1215"/>
        <end position="1237"/>
    </location>
</feature>
<dbReference type="SUPFAM" id="SSF52540">
    <property type="entry name" value="P-loop containing nucleoside triphosphate hydrolases"/>
    <property type="match status" value="1"/>
</dbReference>
<dbReference type="FunFam" id="1.10.510.10:FF:000066">
    <property type="entry name" value="Serine/threonine-protein kinase DCLK1 isoform 2"/>
    <property type="match status" value="1"/>
</dbReference>
<dbReference type="InterPro" id="IPR017441">
    <property type="entry name" value="Protein_kinase_ATP_BS"/>
</dbReference>
<dbReference type="STRING" id="8469.M7C1C2"/>
<evidence type="ECO:0000256" key="8">
    <source>
        <dbReference type="ARBA" id="ARBA00022840"/>
    </source>
</evidence>
<keyword evidence="4 11" id="KW-0547">Nucleotide-binding</keyword>
<dbReference type="Pfam" id="PF00580">
    <property type="entry name" value="UvrD-helicase"/>
    <property type="match status" value="1"/>
</dbReference>
<evidence type="ECO:0000259" key="16">
    <source>
        <dbReference type="PROSITE" id="PS51198"/>
    </source>
</evidence>
<evidence type="ECO:0000256" key="13">
    <source>
        <dbReference type="SAM" id="Coils"/>
    </source>
</evidence>
<feature type="compositionally biased region" description="Acidic residues" evidence="14">
    <location>
        <begin position="1215"/>
        <end position="1227"/>
    </location>
</feature>
<dbReference type="PROSITE" id="PS50011">
    <property type="entry name" value="PROTEIN_KINASE_DOM"/>
    <property type="match status" value="1"/>
</dbReference>
<dbReference type="InterPro" id="IPR036770">
    <property type="entry name" value="Ankyrin_rpt-contain_sf"/>
</dbReference>
<gene>
    <name evidence="17" type="ORF">UY3_04610</name>
</gene>
<evidence type="ECO:0000256" key="7">
    <source>
        <dbReference type="ARBA" id="ARBA00022806"/>
    </source>
</evidence>
<feature type="region of interest" description="Disordered" evidence="14">
    <location>
        <begin position="1044"/>
        <end position="1085"/>
    </location>
</feature>
<dbReference type="Pfam" id="PF00069">
    <property type="entry name" value="Pkinase"/>
    <property type="match status" value="1"/>
</dbReference>
<dbReference type="InterPro" id="IPR027417">
    <property type="entry name" value="P-loop_NTPase"/>
</dbReference>
<dbReference type="EMBL" id="KB520471">
    <property type="protein sequence ID" value="EMP38178.1"/>
    <property type="molecule type" value="Genomic_DNA"/>
</dbReference>
<dbReference type="PROSITE" id="PS00108">
    <property type="entry name" value="PROTEIN_KINASE_ST"/>
    <property type="match status" value="1"/>
</dbReference>
<feature type="compositionally biased region" description="Basic and acidic residues" evidence="14">
    <location>
        <begin position="707"/>
        <end position="721"/>
    </location>
</feature>
<sequence>MDLMNYAEFMKKAGNENFKNGNYFMAIRNYDEAIRVLFQLFQWGMVSHRDVAVLLCNKSNAFYSLGKWEEAYHCAKESLQWDLSYVKGYYRSGYSLLRLSRTHDAVIMFSRGLTLLCGSVDQSQIADFIVGIFTSVNDEKYIAPYFLPIFKNIVNERFDPLVWQAVIEKLAKKGMWQKYVLFGQYERMERVPELVEWLITIGANVGSIGAYPLHAIINLCIKASQTENVQMLLNTGVDPTIPDAQARCAADILKKTKNFKAVDIINNHLARHASSSKESPGKSKSKASVDETNSFLDAFEQFLMFCSPENQAQHKNLLKHETVQRFLKLLSTVKEIPKEMVCDIYDTCASSFIKLLLEKQMWHEVLLLLTRKANGEMPSCGGLIRNCSLSDLNIGSVIKQVDRRDKRRVHLVRCLLERGASPEGTGAIPEKPLQICLKNNDFELAYLLLSRGADTRSVSIVEGDTPLHAAVSICLDKSDDIGLRFLNYLLDLYGSNPSTFPHLNPNSQDKNGNTVMHIIFQKAQTKQVKKIMDLLAKFDINFNLKNKLGKDVRHRIKKNDPRLLTWNTAVSEKRKYRQDTVGQLVKLPKSIPVCNTSQPKSTAHSSSASVWRASPGNSTPANTEPVPDNWEEADGGQLTKQETGEVNKPLTLREGLVKAITDLIQHLQLGDNPIEDNSQVPNPSSALTSVEGKKSEPQQTCGYESLAHSKGDGADSEKVEDTEKECDESDMPMPNGIGEETVEVNGQVQDFDNMTWEIECTSEMLKKLGSKAVPHYMKKKIILAVQQLGNGEWTQGLQKRLKHLKADIQLYEAKLDKGARMLWELAIDFSPRCSEAAEKIIETEQSIHPLEKSGRVYTEIIRIWDIVLDHCKLDRAIGTICTAYNRGLSCILRKKLKGISKIKQSSNLKTQKRIPRCYVEDTEAEKTKEHIIPEYFPPASAVETEYNIMKFHSFSTNMALNIINDMNSAVEYPFRVGELEYAVIDLSPKPMEPIILIGRSGTGKTTCCLYRLWKKFHSYWEKAQQAGAPLLVRQVWQRRKFEIESEKSAGEEEDNEKQHNDDSSESIELESIDDEQDDEGEQCSSADDTELNLLGDCEEEEEHSTEESDNLEHLHQIFVTKNHVLCQEVQRNFIELSKSSKSTSHFQPLESNVYKLQDVKDENFPLYVTSKQLLLLLDASMPDPFFLRNEDGSLKRTIVGWSTQEDLVIPNWQEEEEESNAEVEYGEDEKAAEAHSRENDPRVFVTYDVFANEMWPKMMKGKNSYNPALVWKEIKSFLKGSFEALSCPQGKLTEEEYKKLGRKRSPNFKEDRSEIYRLFCIYQQIRSQRGYFDEEDVLYNLSQRLSKLEDLPWSIHELYGDEIQDFTQAELALLMKCINDPNAMFLTGDTAQSIMKGVAFRFSDLRSLFHYASKNSVDKKQCGVRKPKRIYQLYQNYRSHSGILHLASGVVDLLQHYFPESFDRLPRDSGLFDGPKPTVLESCSVSDLAILLRGNKRKTQPIEFGAHQVILVANEMVKDKIPEELSLALVLTIYEAKGLEFDDVLLYNFFTDSEAYKEWKIISSFTPSSDSLGESKLVIETPLEKNIATQSRSPVLNPEMYKMLNGELKQLYTAITRARVNLWIFDENSDKRAPAFKYFIKREFVQVVKIDENKDLDDSMFVKTSTPEEWIAQGEYYAKHQCWKVAAKCYQKGGAIEKEKLALAHDAVLNVQSKKSSPKEKQMDYMYLAKTYLECGEPKLSLKCLIYAKEFQLCAALYEKLGKIKDAAYFYKRSQCYRDASRCYEQIQEFDLALKMCCHEELYEEAAILVERYEEILRTKRQPVSKLSYSANQFYLEASAKYLRENKTKEMMAVLSRLDTEDQLVFLKSRKCLAQAADLLRREGRQEEAAMLMKQHGFVLEAAKLTTKKEFRASCLLAAVRFSVTGCSELENRDTILEEALELCKQTNQKSSIAEATFLQGVLKKDFRKLEEAFYKFLPLNHCAGVVEALFESTHCEPKSQGIFFLAPCGLEALLNLFRALQKATTNAEKEMVKSCFDYFGILPIDGNVCQVSQNEAGHILQFLPDSPVLKEKKTKDHFIVGMEEVKSALNKHFLSRLCSITCSILEQSYPDICMKFIAGLKCEDKTCKDFHRPLLRHEAKSILQCKMHLAAINGLLLQAKRLFPKELLHEFNDIDEILTADKYILCKSLLDFVFPKHFHLRVVSENPKACKDILGLHQFSKPCRMVLKEYIIFQFKSENAINRRESTDLWLRAMQVFILSSSYPEEFEKLLAKEEDDYNKELKLLEAKKYEKEERGRGGRPKGVDGRYGMLIPDKYSGNAENTHLCFIRLLENSLERLYVYRNPEDCKWMFFRFMNVLVKKCIEPLIPSIGNTVMLLEFQYILCCAVLMRLCKNITLCLPKSYIALFHYWEFLFRKKDPKKEIRDMFSIIQEYKPKDPNEAVKEFKFHLLYVAKVLCGAKNSNFNVLLDAFRDPDCITSGEAERTMVLCLVMLVNADQVLSPRCKSLLHEHFPEIKSKLINMKKDCPSKVPERLVKIVERVNDAVDMRKIAEGLQELLIERDEEYLADCHWKWDTMYAKGASVRGIFYEQVNLDRFESHLDPLEYFEEPETELERDLYVEEREDPLTAIASIKQQKQQQKAHAKRKLWRLFLLAYYCIKWRRNSCSKTDPIGMEMKELMSGIFKKADIDRTQCDLCGVKFIQGPENYFIQKEDLERETSEAVTPTETDPGEKESIERSETVVASETYVKHRHLDEHRNKYTAYQNYFEFFKRNVDPKLREGLDVVDTIEQNTWITSHLIFKEHSNVVQRKIQENIKKISDIVEDIYKRKAWADAEEIMAKPVSSLSVNLGDARKWLKNTESHMVKEEEVSSLVLAGSIDGGNREGYRKMGQISEAKGCSPLEASETIAIKAQDCQGDAGKPIKAKGEGKEVRKAKEEGAGGEENVVHGENELTRMKKMGEHKANKDEKKPQEFESTRLRRNVHTRADVESCYEIGRTIGDGNFAIVKQCRCCNTNENYAMKIVDKSKLKGKEDMMENEILIIKSLSHPNIVSLIEVYETEAEIYLILEYVPGGDLFDAIIESIKFTEHDAALMITDLCEALVYIHGMNIVHRDLKPENLLVQHNADKSTTLKLADFGLAKKVTKPIFTVCGTPTYVAPEILAEKGYGLEVDMWATGVILYILLCGFPPFRSQERDQEELFQIIQLGHYEFLSPYWDSISGAAKDLITRLLVIDPLKRYTAQQVLQHPWIRTAGKTNSRNLQREVTINIERHFRSQRRKGVVDDNT</sequence>
<dbReference type="GO" id="GO:0016787">
    <property type="term" value="F:hydrolase activity"/>
    <property type="evidence" value="ECO:0007669"/>
    <property type="project" value="UniProtKB-UniRule"/>
</dbReference>
<dbReference type="InterPro" id="IPR008271">
    <property type="entry name" value="Ser/Thr_kinase_AS"/>
</dbReference>
<evidence type="ECO:0000256" key="14">
    <source>
        <dbReference type="SAM" id="MobiDB-lite"/>
    </source>
</evidence>
<dbReference type="PANTHER" id="PTHR21529:SF4">
    <property type="entry name" value="TPR AND ANKYRIN REPEAT-CONTAINING PROTEIN 1"/>
    <property type="match status" value="1"/>
</dbReference>
<dbReference type="InterPro" id="IPR000719">
    <property type="entry name" value="Prot_kinase_dom"/>
</dbReference>
<keyword evidence="18" id="KW-1185">Reference proteome</keyword>
<feature type="region of interest" description="Disordered" evidence="14">
    <location>
        <begin position="2716"/>
        <end position="2737"/>
    </location>
</feature>
<feature type="compositionally biased region" description="Polar residues" evidence="14">
    <location>
        <begin position="593"/>
        <end position="622"/>
    </location>
</feature>
<dbReference type="eggNOG" id="ENOG502QQZC">
    <property type="taxonomic scope" value="Eukaryota"/>
</dbReference>
<evidence type="ECO:0000256" key="3">
    <source>
        <dbReference type="ARBA" id="ARBA00022679"/>
    </source>
</evidence>
<keyword evidence="3" id="KW-0808">Transferase</keyword>
<accession>M7C1C2</accession>
<dbReference type="Gene3D" id="1.25.40.10">
    <property type="entry name" value="Tetratricopeptide repeat domain"/>
    <property type="match status" value="1"/>
</dbReference>
<evidence type="ECO:0000256" key="5">
    <source>
        <dbReference type="ARBA" id="ARBA00022777"/>
    </source>
</evidence>
<evidence type="ECO:0000256" key="9">
    <source>
        <dbReference type="ARBA" id="ARBA00047899"/>
    </source>
</evidence>
<organism evidence="17 18">
    <name type="scientific">Chelonia mydas</name>
    <name type="common">Green sea-turtle</name>
    <name type="synonym">Chelonia agassizi</name>
    <dbReference type="NCBI Taxonomy" id="8469"/>
    <lineage>
        <taxon>Eukaryota</taxon>
        <taxon>Metazoa</taxon>
        <taxon>Chordata</taxon>
        <taxon>Craniata</taxon>
        <taxon>Vertebrata</taxon>
        <taxon>Euteleostomi</taxon>
        <taxon>Archelosauria</taxon>
        <taxon>Testudinata</taxon>
        <taxon>Testudines</taxon>
        <taxon>Cryptodira</taxon>
        <taxon>Durocryptodira</taxon>
        <taxon>Americhelydia</taxon>
        <taxon>Chelonioidea</taxon>
        <taxon>Cheloniidae</taxon>
        <taxon>Chelonia</taxon>
    </lineage>
</organism>
<dbReference type="SUPFAM" id="SSF56112">
    <property type="entry name" value="Protein kinase-like (PK-like)"/>
    <property type="match status" value="1"/>
</dbReference>
<dbReference type="PROSITE" id="PS00107">
    <property type="entry name" value="PROTEIN_KINASE_ATP"/>
    <property type="match status" value="1"/>
</dbReference>
<feature type="binding site" evidence="11">
    <location>
        <begin position="998"/>
        <end position="1005"/>
    </location>
    <ligand>
        <name>ATP</name>
        <dbReference type="ChEBI" id="CHEBI:30616"/>
    </ligand>
</feature>
<evidence type="ECO:0000256" key="6">
    <source>
        <dbReference type="ARBA" id="ARBA00022801"/>
    </source>
</evidence>
<dbReference type="Gene3D" id="1.10.510.10">
    <property type="entry name" value="Transferase(Phosphotransferase) domain 1"/>
    <property type="match status" value="1"/>
</dbReference>
<dbReference type="SMART" id="SM00220">
    <property type="entry name" value="S_TKc"/>
    <property type="match status" value="1"/>
</dbReference>
<evidence type="ECO:0000256" key="11">
    <source>
        <dbReference type="PROSITE-ProRule" id="PRU00560"/>
    </source>
</evidence>
<name>M7C1C2_CHEMY</name>
<feature type="binding site" evidence="12">
    <location>
        <position position="3022"/>
    </location>
    <ligand>
        <name>ATP</name>
        <dbReference type="ChEBI" id="CHEBI:30616"/>
    </ligand>
</feature>
<feature type="region of interest" description="Disordered" evidence="14">
    <location>
        <begin position="2919"/>
        <end position="2949"/>
    </location>
</feature>
<feature type="compositionally biased region" description="Acidic residues" evidence="14">
    <location>
        <begin position="1063"/>
        <end position="1081"/>
    </location>
</feature>
<evidence type="ECO:0000256" key="10">
    <source>
        <dbReference type="ARBA" id="ARBA00048679"/>
    </source>
</evidence>
<comment type="catalytic activity">
    <reaction evidence="10">
        <text>L-seryl-[protein] + ATP = O-phospho-L-seryl-[protein] + ADP + H(+)</text>
        <dbReference type="Rhea" id="RHEA:17989"/>
        <dbReference type="Rhea" id="RHEA-COMP:9863"/>
        <dbReference type="Rhea" id="RHEA-COMP:11604"/>
        <dbReference type="ChEBI" id="CHEBI:15378"/>
        <dbReference type="ChEBI" id="CHEBI:29999"/>
        <dbReference type="ChEBI" id="CHEBI:30616"/>
        <dbReference type="ChEBI" id="CHEBI:83421"/>
        <dbReference type="ChEBI" id="CHEBI:456216"/>
        <dbReference type="EC" id="2.7.11.1"/>
    </reaction>
</comment>
<evidence type="ECO:0000313" key="18">
    <source>
        <dbReference type="Proteomes" id="UP000031443"/>
    </source>
</evidence>
<dbReference type="SUPFAM" id="SSF48452">
    <property type="entry name" value="TPR-like"/>
    <property type="match status" value="1"/>
</dbReference>
<evidence type="ECO:0000313" key="17">
    <source>
        <dbReference type="EMBL" id="EMP38178.1"/>
    </source>
</evidence>
<dbReference type="GO" id="GO:0004386">
    <property type="term" value="F:helicase activity"/>
    <property type="evidence" value="ECO:0007669"/>
    <property type="project" value="UniProtKB-UniRule"/>
</dbReference>
<evidence type="ECO:0000259" key="15">
    <source>
        <dbReference type="PROSITE" id="PS50011"/>
    </source>
</evidence>
<dbReference type="FunFam" id="3.30.200.20:FF:000003">
    <property type="entry name" value="Non-specific serine/threonine protein kinase"/>
    <property type="match status" value="1"/>
</dbReference>
<evidence type="ECO:0000256" key="4">
    <source>
        <dbReference type="ARBA" id="ARBA00022741"/>
    </source>
</evidence>
<feature type="region of interest" description="Disordered" evidence="14">
    <location>
        <begin position="672"/>
        <end position="735"/>
    </location>
</feature>
<evidence type="ECO:0000256" key="2">
    <source>
        <dbReference type="ARBA" id="ARBA00022527"/>
    </source>
</evidence>
<dbReference type="InterPro" id="IPR011990">
    <property type="entry name" value="TPR-like_helical_dom_sf"/>
</dbReference>
<keyword evidence="7 11" id="KW-0347">Helicase</keyword>
<feature type="domain" description="Protein kinase" evidence="15">
    <location>
        <begin position="2993"/>
        <end position="3250"/>
    </location>
</feature>
<dbReference type="InterPro" id="IPR014016">
    <property type="entry name" value="UvrD-like_ATP-bd"/>
</dbReference>